<keyword evidence="3" id="KW-1185">Reference proteome</keyword>
<proteinExistence type="predicted"/>
<organism evidence="2 3">
    <name type="scientific">Aldrovandia affinis</name>
    <dbReference type="NCBI Taxonomy" id="143900"/>
    <lineage>
        <taxon>Eukaryota</taxon>
        <taxon>Metazoa</taxon>
        <taxon>Chordata</taxon>
        <taxon>Craniata</taxon>
        <taxon>Vertebrata</taxon>
        <taxon>Euteleostomi</taxon>
        <taxon>Actinopterygii</taxon>
        <taxon>Neopterygii</taxon>
        <taxon>Teleostei</taxon>
        <taxon>Notacanthiformes</taxon>
        <taxon>Halosauridae</taxon>
        <taxon>Aldrovandia</taxon>
    </lineage>
</organism>
<accession>A0AAD7R5C0</accession>
<dbReference type="InterPro" id="IPR049342">
    <property type="entry name" value="TRAF1-6_MATH_dom"/>
</dbReference>
<dbReference type="SUPFAM" id="SSF49599">
    <property type="entry name" value="TRAF domain-like"/>
    <property type="match status" value="1"/>
</dbReference>
<dbReference type="AlphaFoldDB" id="A0AAD7R5C0"/>
<gene>
    <name evidence="2" type="ORF">AAFF_G00367920</name>
</gene>
<sequence length="77" mass="8128">MSLQLYLNGDGTGRGTHLSLFFMVMRGKYDALLKWPFSQKPSSGATVASACAAVSPYRIHPVTGAGGAHIQFSGQAL</sequence>
<comment type="caution">
    <text evidence="2">The sequence shown here is derived from an EMBL/GenBank/DDBJ whole genome shotgun (WGS) entry which is preliminary data.</text>
</comment>
<evidence type="ECO:0000313" key="3">
    <source>
        <dbReference type="Proteomes" id="UP001221898"/>
    </source>
</evidence>
<evidence type="ECO:0000259" key="1">
    <source>
        <dbReference type="Pfam" id="PF21355"/>
    </source>
</evidence>
<dbReference type="Pfam" id="PF21355">
    <property type="entry name" value="TRAF-mep_MATH"/>
    <property type="match status" value="1"/>
</dbReference>
<dbReference type="Gene3D" id="2.60.210.10">
    <property type="entry name" value="Apoptosis, Tumor Necrosis Factor Receptor Associated Protein 2, Chain A"/>
    <property type="match status" value="1"/>
</dbReference>
<protein>
    <recommendedName>
        <fullName evidence="1">TRAF1-6 MATH domain-containing protein</fullName>
    </recommendedName>
</protein>
<feature type="domain" description="TRAF1-6 MATH" evidence="1">
    <location>
        <begin position="1"/>
        <end position="40"/>
    </location>
</feature>
<evidence type="ECO:0000313" key="2">
    <source>
        <dbReference type="EMBL" id="KAJ8362580.1"/>
    </source>
</evidence>
<reference evidence="2" key="1">
    <citation type="journal article" date="2023" name="Science">
        <title>Genome structures resolve the early diversification of teleost fishes.</title>
        <authorList>
            <person name="Parey E."/>
            <person name="Louis A."/>
            <person name="Montfort J."/>
            <person name="Bouchez O."/>
            <person name="Roques C."/>
            <person name="Iampietro C."/>
            <person name="Lluch J."/>
            <person name="Castinel A."/>
            <person name="Donnadieu C."/>
            <person name="Desvignes T."/>
            <person name="Floi Bucao C."/>
            <person name="Jouanno E."/>
            <person name="Wen M."/>
            <person name="Mejri S."/>
            <person name="Dirks R."/>
            <person name="Jansen H."/>
            <person name="Henkel C."/>
            <person name="Chen W.J."/>
            <person name="Zahm M."/>
            <person name="Cabau C."/>
            <person name="Klopp C."/>
            <person name="Thompson A.W."/>
            <person name="Robinson-Rechavi M."/>
            <person name="Braasch I."/>
            <person name="Lecointre G."/>
            <person name="Bobe J."/>
            <person name="Postlethwait J.H."/>
            <person name="Berthelot C."/>
            <person name="Roest Crollius H."/>
            <person name="Guiguen Y."/>
        </authorList>
    </citation>
    <scope>NUCLEOTIDE SEQUENCE</scope>
    <source>
        <strain evidence="2">NC1722</strain>
    </source>
</reference>
<dbReference type="EMBL" id="JAINUG010000635">
    <property type="protein sequence ID" value="KAJ8362580.1"/>
    <property type="molecule type" value="Genomic_DNA"/>
</dbReference>
<dbReference type="InterPro" id="IPR008974">
    <property type="entry name" value="TRAF-like"/>
</dbReference>
<name>A0AAD7R5C0_9TELE</name>
<dbReference type="Proteomes" id="UP001221898">
    <property type="component" value="Unassembled WGS sequence"/>
</dbReference>